<proteinExistence type="predicted"/>
<dbReference type="EMBL" id="KZ623350">
    <property type="protein sequence ID" value="PNS23880.1"/>
    <property type="molecule type" value="Genomic_DNA"/>
</dbReference>
<name>A0A2K1R9B4_POPTR</name>
<gene>
    <name evidence="1" type="ORF">POPTR_T031400</name>
</gene>
<organism evidence="1">
    <name type="scientific">Populus trichocarpa</name>
    <name type="common">Western balsam poplar</name>
    <name type="synonym">Populus balsamifera subsp. trichocarpa</name>
    <dbReference type="NCBI Taxonomy" id="3694"/>
    <lineage>
        <taxon>Eukaryota</taxon>
        <taxon>Viridiplantae</taxon>
        <taxon>Streptophyta</taxon>
        <taxon>Embryophyta</taxon>
        <taxon>Tracheophyta</taxon>
        <taxon>Spermatophyta</taxon>
        <taxon>Magnoliopsida</taxon>
        <taxon>eudicotyledons</taxon>
        <taxon>Gunneridae</taxon>
        <taxon>Pentapetalae</taxon>
        <taxon>rosids</taxon>
        <taxon>fabids</taxon>
        <taxon>Malpighiales</taxon>
        <taxon>Salicaceae</taxon>
        <taxon>Saliceae</taxon>
        <taxon>Populus</taxon>
    </lineage>
</organism>
<evidence type="ECO:0000313" key="1">
    <source>
        <dbReference type="EMBL" id="PNS23880.1"/>
    </source>
</evidence>
<accession>A0A2K1R9B4</accession>
<reference evidence="1" key="1">
    <citation type="journal article" date="2006" name="Science">
        <title>The genome of black cottonwood, Populus trichocarpa (Torr. &amp; Gray).</title>
        <authorList>
            <person name="Tuskan G.A."/>
            <person name="Difazio S."/>
            <person name="Jansson S."/>
            <person name="Bohlmann J."/>
            <person name="Grigoriev I."/>
            <person name="Hellsten U."/>
            <person name="Putnam N."/>
            <person name="Ralph S."/>
            <person name="Rombauts S."/>
            <person name="Salamov A."/>
            <person name="Schein J."/>
            <person name="Sterck L."/>
            <person name="Aerts A."/>
            <person name="Bhalerao R.R."/>
            <person name="Bhalerao R.P."/>
            <person name="Blaudez D."/>
            <person name="Boerjan W."/>
            <person name="Brun A."/>
            <person name="Brunner A."/>
            <person name="Busov V."/>
            <person name="Campbell M."/>
            <person name="Carlson J."/>
            <person name="Chalot M."/>
            <person name="Chapman J."/>
            <person name="Chen G.L."/>
            <person name="Cooper D."/>
            <person name="Coutinho P.M."/>
            <person name="Couturier J."/>
            <person name="Covert S."/>
            <person name="Cronk Q."/>
            <person name="Cunningham R."/>
            <person name="Davis J."/>
            <person name="Degroeve S."/>
            <person name="Dejardin A."/>
            <person name="Depamphilis C."/>
            <person name="Detter J."/>
            <person name="Dirks B."/>
            <person name="Dubchak I."/>
            <person name="Duplessis S."/>
            <person name="Ehlting J."/>
            <person name="Ellis B."/>
            <person name="Gendler K."/>
            <person name="Goodstein D."/>
            <person name="Gribskov M."/>
            <person name="Grimwood J."/>
            <person name="Groover A."/>
            <person name="Gunter L."/>
            <person name="Hamberger B."/>
            <person name="Heinze B."/>
            <person name="Helariutta Y."/>
            <person name="Henrissat B."/>
            <person name="Holligan D."/>
            <person name="Holt R."/>
            <person name="Huang W."/>
            <person name="Islam-Faridi N."/>
            <person name="Jones S."/>
            <person name="Jones-Rhoades M."/>
            <person name="Jorgensen R."/>
            <person name="Joshi C."/>
            <person name="Kangasjarvi J."/>
            <person name="Karlsson J."/>
            <person name="Kelleher C."/>
            <person name="Kirkpatrick R."/>
            <person name="Kirst M."/>
            <person name="Kohler A."/>
            <person name="Kalluri U."/>
            <person name="Larimer F."/>
            <person name="Leebens-Mack J."/>
            <person name="Leple J.C."/>
            <person name="Locascio P."/>
            <person name="Lou Y."/>
            <person name="Lucas S."/>
            <person name="Martin F."/>
            <person name="Montanini B."/>
            <person name="Napoli C."/>
            <person name="Nelson D.R."/>
            <person name="Nelson C."/>
            <person name="Nieminen K."/>
            <person name="Nilsson O."/>
            <person name="Pereda V."/>
            <person name="Peter G."/>
            <person name="Philippe R."/>
            <person name="Pilate G."/>
            <person name="Poliakov A."/>
            <person name="Razumovskaya J."/>
            <person name="Richardson P."/>
            <person name="Rinaldi C."/>
            <person name="Ritland K."/>
            <person name="Rouze P."/>
            <person name="Ryaboy D."/>
            <person name="Schmutz J."/>
            <person name="Schrader J."/>
            <person name="Segerman B."/>
            <person name="Shin H."/>
            <person name="Siddiqui A."/>
            <person name="Sterky F."/>
            <person name="Terry A."/>
            <person name="Tsai C.J."/>
            <person name="Uberbacher E."/>
            <person name="Unneberg P."/>
            <person name="Vahala J."/>
            <person name="Wall K."/>
            <person name="Wessler S."/>
            <person name="Yang G."/>
            <person name="Yin T."/>
            <person name="Douglas C."/>
            <person name="Marra M."/>
            <person name="Sandberg G."/>
            <person name="Van de Peer Y."/>
            <person name="Rokhsar D."/>
        </authorList>
    </citation>
    <scope>NUCLEOTIDE SEQUENCE [LARGE SCALE GENOMIC DNA]</scope>
    <source>
        <strain evidence="1">Nisqually-1</strain>
    </source>
</reference>
<protein>
    <submittedName>
        <fullName evidence="1">Uncharacterized protein</fullName>
    </submittedName>
</protein>
<reference evidence="1" key="2">
    <citation type="submission" date="2017-07" db="EMBL/GenBank/DDBJ databases">
        <title>WGS assembly of Populus trichocarpa.</title>
        <authorList>
            <person name="Tuskan G."/>
            <person name="Difazio S."/>
            <person name="Jansson S."/>
            <person name="Bohlmann J."/>
            <person name="Grigoriev I."/>
            <person name="Hellsten U."/>
            <person name="Putnam N."/>
            <person name="Ralph S."/>
            <person name="Rombauts S."/>
            <person name="Salamov A."/>
            <person name="Schein J."/>
            <person name="Sterck L."/>
            <person name="Aerts A."/>
            <person name="Bhalerao R."/>
            <person name="Bhalerao R."/>
            <person name="Blaudez D."/>
            <person name="Boerjan W."/>
            <person name="Brun A."/>
            <person name="Brunner A."/>
            <person name="Busov V."/>
            <person name="Campbell M."/>
            <person name="Carlson J."/>
            <person name="Chalot M."/>
            <person name="Chapman J."/>
            <person name="Chen G."/>
            <person name="Cooper D."/>
            <person name="Coutinho P."/>
            <person name="Couturier J."/>
            <person name="Covert S."/>
            <person name="Cronk Q."/>
            <person name="Cunningham R."/>
            <person name="Davis J."/>
            <person name="Degroeve S."/>
            <person name="Dejardin A."/>
            <person name="Depamphilis C."/>
            <person name="Detter J."/>
            <person name="Dirks B."/>
            <person name="Dubchak I."/>
            <person name="Duplessis S."/>
            <person name="Ehlting J."/>
            <person name="Ellis B."/>
            <person name="Gendler K."/>
            <person name="Goodstein D."/>
            <person name="Gribskov M."/>
            <person name="Grimwood J."/>
            <person name="Groover A."/>
            <person name="Gunter L."/>
            <person name="Hamberger B."/>
            <person name="Heinze B."/>
            <person name="Helariutta Y."/>
            <person name="Henrissat B."/>
            <person name="Holligan D."/>
            <person name="Holt R."/>
            <person name="Huang W."/>
            <person name="Islam-Faridi N."/>
            <person name="Jones S."/>
            <person name="Jones-Rhoades M."/>
            <person name="Jorgensen R."/>
            <person name="Joshi C."/>
            <person name="Kangasjarvi J."/>
            <person name="Karlsson J."/>
            <person name="Kelleher C."/>
            <person name="Kirkpatrick R."/>
            <person name="Kirst M."/>
            <person name="Kohler A."/>
            <person name="Kalluri U."/>
            <person name="Larimer F."/>
            <person name="Leebens-Mack J."/>
            <person name="Leple J."/>
            <person name="Locascio P."/>
            <person name="Lou Y."/>
            <person name="Lucas S."/>
            <person name="Martin F."/>
            <person name="Montanini B."/>
            <person name="Napoli C."/>
            <person name="Nelson D."/>
            <person name="Nelson C."/>
            <person name="Nieminen K."/>
            <person name="Nilsson O."/>
            <person name="Pereda V."/>
            <person name="Peter G."/>
            <person name="Philippe R."/>
            <person name="Pilate G."/>
            <person name="Poliakov A."/>
            <person name="Razumovskaya J."/>
            <person name="Richardson P."/>
            <person name="Rinaldi C."/>
            <person name="Ritland K."/>
            <person name="Rouze P."/>
            <person name="Ryaboy D."/>
            <person name="Schmutz J."/>
            <person name="Schrader J."/>
            <person name="Segerman B."/>
            <person name="Shin H."/>
            <person name="Siddiqui A."/>
            <person name="Sterky F."/>
            <person name="Terry A."/>
            <person name="Tsai C."/>
            <person name="Uberbacher E."/>
            <person name="Unneberg P."/>
            <person name="Vahala J."/>
            <person name="Wall K."/>
            <person name="Wessler S."/>
            <person name="Yang G."/>
            <person name="Yin T."/>
            <person name="Douglas C."/>
            <person name="Marra M."/>
            <person name="Sandberg G."/>
            <person name="Van De Peer Y."/>
            <person name="Rokhsar D."/>
        </authorList>
    </citation>
    <scope>NUCLEOTIDE SEQUENCE</scope>
    <source>
        <strain evidence="1">Nisqually-1</strain>
    </source>
</reference>
<dbReference type="AlphaFoldDB" id="A0A2K1R9B4"/>
<sequence length="89" mass="9275">MSVLSSCPWRIACPTSQQAVASALLSECAGSVASSPALVSGLYLELLASSSPINSLPALIIAFMFFIPLSETEYSTITVSDCLPLCFPS</sequence>
<dbReference type="InParanoid" id="A0A2K1R9B4"/>